<evidence type="ECO:0000256" key="3">
    <source>
        <dbReference type="ARBA" id="ARBA00022475"/>
    </source>
</evidence>
<evidence type="ECO:0000256" key="2">
    <source>
        <dbReference type="ARBA" id="ARBA00008017"/>
    </source>
</evidence>
<evidence type="ECO:0000259" key="10">
    <source>
        <dbReference type="Pfam" id="PF00924"/>
    </source>
</evidence>
<comment type="subcellular location">
    <subcellularLocation>
        <location evidence="1">Cell membrane</location>
        <topology evidence="1">Multi-pass membrane protein</topology>
    </subcellularLocation>
</comment>
<dbReference type="RefSeq" id="WP_078922575.1">
    <property type="nucleotide sequence ID" value="NZ_FUYB01000009.1"/>
</dbReference>
<evidence type="ECO:0000256" key="1">
    <source>
        <dbReference type="ARBA" id="ARBA00004651"/>
    </source>
</evidence>
<proteinExistence type="inferred from homology"/>
<feature type="transmembrane region" description="Helical" evidence="8">
    <location>
        <begin position="382"/>
        <end position="401"/>
    </location>
</feature>
<evidence type="ECO:0000256" key="9">
    <source>
        <dbReference type="SAM" id="SignalP"/>
    </source>
</evidence>
<dbReference type="InterPro" id="IPR011014">
    <property type="entry name" value="MscS_channel_TM-2"/>
</dbReference>
<keyword evidence="13" id="KW-1185">Reference proteome</keyword>
<feature type="transmembrane region" description="Helical" evidence="8">
    <location>
        <begin position="202"/>
        <end position="222"/>
    </location>
</feature>
<name>A0A1T4WTL1_9GAMM</name>
<evidence type="ECO:0000256" key="6">
    <source>
        <dbReference type="ARBA" id="ARBA00023136"/>
    </source>
</evidence>
<dbReference type="GO" id="GO:0005886">
    <property type="term" value="C:plasma membrane"/>
    <property type="evidence" value="ECO:0007669"/>
    <property type="project" value="UniProtKB-SubCell"/>
</dbReference>
<organism evidence="12 13">
    <name type="scientific">Thiothrix eikelboomii</name>
    <dbReference type="NCBI Taxonomy" id="92487"/>
    <lineage>
        <taxon>Bacteria</taxon>
        <taxon>Pseudomonadati</taxon>
        <taxon>Pseudomonadota</taxon>
        <taxon>Gammaproteobacteria</taxon>
        <taxon>Thiotrichales</taxon>
        <taxon>Thiotrichaceae</taxon>
        <taxon>Thiothrix</taxon>
    </lineage>
</organism>
<dbReference type="PANTHER" id="PTHR30347:SF1">
    <property type="entry name" value="MECHANOSENSITIVE CHANNEL MSCK"/>
    <property type="match status" value="1"/>
</dbReference>
<dbReference type="InterPro" id="IPR011066">
    <property type="entry name" value="MscS_channel_C_sf"/>
</dbReference>
<feature type="region of interest" description="Disordered" evidence="7">
    <location>
        <begin position="102"/>
        <end position="122"/>
    </location>
</feature>
<feature type="transmembrane region" description="Helical" evidence="8">
    <location>
        <begin position="515"/>
        <end position="532"/>
    </location>
</feature>
<evidence type="ECO:0000256" key="8">
    <source>
        <dbReference type="SAM" id="Phobius"/>
    </source>
</evidence>
<dbReference type="SUPFAM" id="SSF82689">
    <property type="entry name" value="Mechanosensitive channel protein MscS (YggB), C-terminal domain"/>
    <property type="match status" value="1"/>
</dbReference>
<dbReference type="Pfam" id="PF21082">
    <property type="entry name" value="MS_channel_3rd"/>
    <property type="match status" value="1"/>
</dbReference>
<evidence type="ECO:0000313" key="13">
    <source>
        <dbReference type="Proteomes" id="UP000190460"/>
    </source>
</evidence>
<keyword evidence="9" id="KW-0732">Signal</keyword>
<evidence type="ECO:0000256" key="7">
    <source>
        <dbReference type="SAM" id="MobiDB-lite"/>
    </source>
</evidence>
<dbReference type="SUPFAM" id="SSF82861">
    <property type="entry name" value="Mechanosensitive channel protein MscS (YggB), transmembrane region"/>
    <property type="match status" value="1"/>
</dbReference>
<dbReference type="Gene3D" id="1.10.287.1260">
    <property type="match status" value="1"/>
</dbReference>
<dbReference type="Gene3D" id="2.30.30.60">
    <property type="match status" value="1"/>
</dbReference>
<sequence length="788" mass="87631">MNKLKLIPTCLFIVLCSLPLSLWSAEESTPASTEPALNLEDHTKTLEAAEKRLAIKTSTTELLDPIALEALAAGQFAATCISQQEAEQAKVKQGLDSIGTAAGTATTQEDKELQTKRKDLDQQKKEVETQLAQCRLLALKATQIQEQVSANKQAIVKERLFARSPSAVSFILQTLQEPSLWATEIQQIISTLVALPINYRNLSIALMYGLAGLLVGLVWSFYKQHTHSQQEITELVKTSPTLASVWRSIINFMPWILGFGLTSLALHYNHPGVTAINELASTLFLFMISYVIISAMLRPATKSKDFTPVIPATSKKLYYWARIFLLTILLGLLFHSTLFDTDPPSSLVGLIRVVLGTFASLALIRLLWLLRRSVPWLQQYRLYILGAVALVSAIVALWLGYRNFFVFLFNGTFGTLFITLVAWLLLRIPTEMFDGLDEGLAQWQQRLRKRLGIENGQRVPGLIWLRLAHAMAIFALMSLALLRLWGMSEQSMQVMLTKVMDGIQIGSFTLEPMRILIGLLSLAILISLTHLIKNSLSNHWLNRTNMTRGAKETTVTIAGYLGIILAILIGLSIAGIEFTNLAIIAGALSVGIGFGLQNIVNNFVSGLILLFERPIRKGDWIRVGVTEGYVKDINIRSTVIQTFDRSDIIVPNSELIANQVTNMMLSNQYGRVIIPVGVAYGSDPEQVLFLLRSVGEANPAVLREYGELKVQVFFRGFAESSLNFELRCLIKDVEKQMMVTSELNIAIEKAFRIAKIDMPYPQRTIHIASDSAPLKTVQKPTTKTEDLS</sequence>
<dbReference type="InterPro" id="IPR010920">
    <property type="entry name" value="LSM_dom_sf"/>
</dbReference>
<feature type="transmembrane region" description="Helical" evidence="8">
    <location>
        <begin position="553"/>
        <end position="576"/>
    </location>
</feature>
<feature type="transmembrane region" description="Helical" evidence="8">
    <location>
        <begin position="317"/>
        <end position="338"/>
    </location>
</feature>
<dbReference type="Pfam" id="PF00924">
    <property type="entry name" value="MS_channel_2nd"/>
    <property type="match status" value="1"/>
</dbReference>
<gene>
    <name evidence="12" type="ORF">SAMN02745130_02109</name>
</gene>
<feature type="transmembrane region" description="Helical" evidence="8">
    <location>
        <begin position="582"/>
        <end position="611"/>
    </location>
</feature>
<evidence type="ECO:0000256" key="4">
    <source>
        <dbReference type="ARBA" id="ARBA00022692"/>
    </source>
</evidence>
<accession>A0A1T4WTL1</accession>
<comment type="similarity">
    <text evidence="2">Belongs to the MscS (TC 1.A.23) family.</text>
</comment>
<feature type="chain" id="PRO_5012798077" evidence="9">
    <location>
        <begin position="25"/>
        <end position="788"/>
    </location>
</feature>
<dbReference type="InterPro" id="IPR052702">
    <property type="entry name" value="MscS-like_channel"/>
</dbReference>
<dbReference type="AlphaFoldDB" id="A0A1T4WTL1"/>
<feature type="transmembrane region" description="Helical" evidence="8">
    <location>
        <begin position="279"/>
        <end position="297"/>
    </location>
</feature>
<feature type="transmembrane region" description="Helical" evidence="8">
    <location>
        <begin position="463"/>
        <end position="485"/>
    </location>
</feature>
<keyword evidence="3" id="KW-1003">Cell membrane</keyword>
<dbReference type="PANTHER" id="PTHR30347">
    <property type="entry name" value="POTASSIUM CHANNEL RELATED"/>
    <property type="match status" value="1"/>
</dbReference>
<keyword evidence="5 8" id="KW-1133">Transmembrane helix</keyword>
<dbReference type="Gene3D" id="3.30.70.100">
    <property type="match status" value="1"/>
</dbReference>
<evidence type="ECO:0000313" key="12">
    <source>
        <dbReference type="EMBL" id="SKA80710.1"/>
    </source>
</evidence>
<dbReference type="EMBL" id="FUYB01000009">
    <property type="protein sequence ID" value="SKA80710.1"/>
    <property type="molecule type" value="Genomic_DNA"/>
</dbReference>
<dbReference type="OrthoDB" id="9799209at2"/>
<evidence type="ECO:0000256" key="5">
    <source>
        <dbReference type="ARBA" id="ARBA00022989"/>
    </source>
</evidence>
<dbReference type="STRING" id="92487.SAMN02745130_02109"/>
<feature type="transmembrane region" description="Helical" evidence="8">
    <location>
        <begin position="350"/>
        <end position="370"/>
    </location>
</feature>
<feature type="signal peptide" evidence="9">
    <location>
        <begin position="1"/>
        <end position="24"/>
    </location>
</feature>
<dbReference type="InterPro" id="IPR006685">
    <property type="entry name" value="MscS_channel_2nd"/>
</dbReference>
<feature type="transmembrane region" description="Helical" evidence="8">
    <location>
        <begin position="407"/>
        <end position="426"/>
    </location>
</feature>
<keyword evidence="4 8" id="KW-0812">Transmembrane</keyword>
<dbReference type="SUPFAM" id="SSF50182">
    <property type="entry name" value="Sm-like ribonucleoproteins"/>
    <property type="match status" value="1"/>
</dbReference>
<dbReference type="InterPro" id="IPR023408">
    <property type="entry name" value="MscS_beta-dom_sf"/>
</dbReference>
<feature type="transmembrane region" description="Helical" evidence="8">
    <location>
        <begin position="243"/>
        <end position="267"/>
    </location>
</feature>
<protein>
    <submittedName>
        <fullName evidence="12">Small-conductance mechanosensitive channel</fullName>
    </submittedName>
</protein>
<keyword evidence="6 8" id="KW-0472">Membrane</keyword>
<feature type="domain" description="Mechanosensitive ion channel MscS" evidence="10">
    <location>
        <begin position="598"/>
        <end position="663"/>
    </location>
</feature>
<dbReference type="InterPro" id="IPR049278">
    <property type="entry name" value="MS_channel_C"/>
</dbReference>
<evidence type="ECO:0000259" key="11">
    <source>
        <dbReference type="Pfam" id="PF21082"/>
    </source>
</evidence>
<reference evidence="13" key="1">
    <citation type="submission" date="2017-02" db="EMBL/GenBank/DDBJ databases">
        <authorList>
            <person name="Varghese N."/>
            <person name="Submissions S."/>
        </authorList>
    </citation>
    <scope>NUCLEOTIDE SEQUENCE [LARGE SCALE GENOMIC DNA]</scope>
    <source>
        <strain evidence="13">ATCC 49788</strain>
    </source>
</reference>
<feature type="domain" description="Mechanosensitive ion channel MscS C-terminal" evidence="11">
    <location>
        <begin position="673"/>
        <end position="758"/>
    </location>
</feature>
<dbReference type="GO" id="GO:0008381">
    <property type="term" value="F:mechanosensitive monoatomic ion channel activity"/>
    <property type="evidence" value="ECO:0007669"/>
    <property type="project" value="UniProtKB-ARBA"/>
</dbReference>
<dbReference type="Proteomes" id="UP000190460">
    <property type="component" value="Unassembled WGS sequence"/>
</dbReference>
<feature type="compositionally biased region" description="Basic and acidic residues" evidence="7">
    <location>
        <begin position="108"/>
        <end position="122"/>
    </location>
</feature>